<dbReference type="CDD" id="cd05483">
    <property type="entry name" value="retropepsin_like_bacteria"/>
    <property type="match status" value="1"/>
</dbReference>
<sequence length="411" mass="46578">MTNSNEFANKKQSILSKTLGSKTRILLLLIGFWTIFILLSLFFCLDLWAIQQKSKSGNPDNKKAKDYKLKGLYSFYSNHNSVAIKYLKKSLLSTAEDKELCELVALAYLRQNDNQEAAFWFEKAKLWSMASFYRQISHPFEVLPGCESAQLAFMDSSYPFYPIVEVKMNNQSFLFLIDTGSSTTLVDMQLAHKLGINGKEHSQLVLSKGKQTKALLGTIESMSLGQWVIKNVPVLIVEELHRKSNGKECNFQGVLGMDFLSRFNLLLDYPARKVKFHRKNRHAAGLVPAGSRLVAKIPLLLSPQGLCLLQGKCNSKVIFFLFDTGSRDYPLEFYKESSKEFKFSEGSSGYLLDHLHFGSITIHKAKGIFTSVPFGISHPAEIPFCGIIGNSLFHRYKVLLDFDRMVMELFL</sequence>
<dbReference type="InterPro" id="IPR021109">
    <property type="entry name" value="Peptidase_aspartic_dom_sf"/>
</dbReference>
<proteinExistence type="predicted"/>
<protein>
    <recommendedName>
        <fullName evidence="4">Aspartyl protease</fullName>
    </recommendedName>
</protein>
<comment type="caution">
    <text evidence="2">The sequence shown here is derived from an EMBL/GenBank/DDBJ whole genome shotgun (WGS) entry which is preliminary data.</text>
</comment>
<dbReference type="AlphaFoldDB" id="A0A4Y8PE05"/>
<reference evidence="2 3" key="1">
    <citation type="submission" date="2016-05" db="EMBL/GenBank/DDBJ databases">
        <title>Diversity and Homogeneity among Thermoacidophilic Verrucomicrobia Methanotrophs Linked with Geographical Origin.</title>
        <authorList>
            <person name="Erikstad H.-A."/>
            <person name="Smestad N.B."/>
            <person name="Ceballos R.M."/>
            <person name="Birkeland N.-K."/>
        </authorList>
    </citation>
    <scope>NUCLEOTIDE SEQUENCE [LARGE SCALE GENOMIC DNA]</scope>
    <source>
        <strain evidence="2 3">Phi</strain>
    </source>
</reference>
<dbReference type="GO" id="GO:0004190">
    <property type="term" value="F:aspartic-type endopeptidase activity"/>
    <property type="evidence" value="ECO:0007669"/>
    <property type="project" value="InterPro"/>
</dbReference>
<evidence type="ECO:0000256" key="1">
    <source>
        <dbReference type="SAM" id="Phobius"/>
    </source>
</evidence>
<evidence type="ECO:0000313" key="3">
    <source>
        <dbReference type="Proteomes" id="UP000297713"/>
    </source>
</evidence>
<keyword evidence="1" id="KW-0812">Transmembrane</keyword>
<dbReference type="Pfam" id="PF13650">
    <property type="entry name" value="Asp_protease_2"/>
    <property type="match status" value="1"/>
</dbReference>
<dbReference type="InterPro" id="IPR011990">
    <property type="entry name" value="TPR-like_helical_dom_sf"/>
</dbReference>
<gene>
    <name evidence="2" type="ORF">A7Q10_07170</name>
</gene>
<dbReference type="InterPro" id="IPR001969">
    <property type="entry name" value="Aspartic_peptidase_AS"/>
</dbReference>
<feature type="transmembrane region" description="Helical" evidence="1">
    <location>
        <begin position="25"/>
        <end position="50"/>
    </location>
</feature>
<name>A0A4Y8PE05_9BACT</name>
<accession>A0A4Y8PE05</accession>
<dbReference type="Gene3D" id="2.40.70.10">
    <property type="entry name" value="Acid Proteases"/>
    <property type="match status" value="1"/>
</dbReference>
<dbReference type="PROSITE" id="PS00141">
    <property type="entry name" value="ASP_PROTEASE"/>
    <property type="match status" value="1"/>
</dbReference>
<organism evidence="2 3">
    <name type="scientific">Methylacidiphilum caldifontis</name>
    <dbReference type="NCBI Taxonomy" id="2795386"/>
    <lineage>
        <taxon>Bacteria</taxon>
        <taxon>Pseudomonadati</taxon>
        <taxon>Verrucomicrobiota</taxon>
        <taxon>Methylacidiphilae</taxon>
        <taxon>Methylacidiphilales</taxon>
        <taxon>Methylacidiphilaceae</taxon>
        <taxon>Methylacidiphilum (ex Ratnadevi et al. 2023)</taxon>
    </lineage>
</organism>
<keyword evidence="3" id="KW-1185">Reference proteome</keyword>
<dbReference type="EMBL" id="LXQC01000124">
    <property type="protein sequence ID" value="TFE69616.1"/>
    <property type="molecule type" value="Genomic_DNA"/>
</dbReference>
<keyword evidence="1" id="KW-1133">Transmembrane helix</keyword>
<dbReference type="SUPFAM" id="SSF48452">
    <property type="entry name" value="TPR-like"/>
    <property type="match status" value="1"/>
</dbReference>
<evidence type="ECO:0008006" key="4">
    <source>
        <dbReference type="Google" id="ProtNLM"/>
    </source>
</evidence>
<dbReference type="Proteomes" id="UP000297713">
    <property type="component" value="Unassembled WGS sequence"/>
</dbReference>
<dbReference type="GO" id="GO:0006508">
    <property type="term" value="P:proteolysis"/>
    <property type="evidence" value="ECO:0007669"/>
    <property type="project" value="InterPro"/>
</dbReference>
<keyword evidence="1" id="KW-0472">Membrane</keyword>
<dbReference type="SUPFAM" id="SSF50630">
    <property type="entry name" value="Acid proteases"/>
    <property type="match status" value="1"/>
</dbReference>
<dbReference type="InterPro" id="IPR034122">
    <property type="entry name" value="Retropepsin-like_bacterial"/>
</dbReference>
<evidence type="ECO:0000313" key="2">
    <source>
        <dbReference type="EMBL" id="TFE69616.1"/>
    </source>
</evidence>